<evidence type="ECO:0000313" key="4">
    <source>
        <dbReference type="Proteomes" id="UP000651452"/>
    </source>
</evidence>
<organism evidence="3 4">
    <name type="scientific">Ascochyta lentis</name>
    <dbReference type="NCBI Taxonomy" id="205686"/>
    <lineage>
        <taxon>Eukaryota</taxon>
        <taxon>Fungi</taxon>
        <taxon>Dikarya</taxon>
        <taxon>Ascomycota</taxon>
        <taxon>Pezizomycotina</taxon>
        <taxon>Dothideomycetes</taxon>
        <taxon>Pleosporomycetidae</taxon>
        <taxon>Pleosporales</taxon>
        <taxon>Pleosporineae</taxon>
        <taxon>Didymellaceae</taxon>
        <taxon>Ascochyta</taxon>
    </lineage>
</organism>
<sequence>MAPRKPPTSAKPDKKASSTKNSKIVKRPARGYHKFRNGVLNVAPKGSEKELVEANQDVPLLRLPTEIRNRIWEYALGGKTFMAIRFDNPWRYKFIPSASEPSNGAALLRTCRQIYSETALYPSRFGTFACTNPRDLKQSAKGLKTYHRRQVMRLRLACKNVTSGYSHHFDSYSRYAINLKNLFPALSLIEVLIHEVSDQENDDFQESADSVRRALGSVFEESEYTMVVEGTPEKMEPYTKH</sequence>
<evidence type="ECO:0000259" key="2">
    <source>
        <dbReference type="Pfam" id="PF20150"/>
    </source>
</evidence>
<proteinExistence type="predicted"/>
<evidence type="ECO:0000313" key="3">
    <source>
        <dbReference type="EMBL" id="KAF9699607.1"/>
    </source>
</evidence>
<dbReference type="PANTHER" id="PTHR38790:SF4">
    <property type="entry name" value="2EXR DOMAIN-CONTAINING PROTEIN"/>
    <property type="match status" value="1"/>
</dbReference>
<dbReference type="Pfam" id="PF20150">
    <property type="entry name" value="2EXR"/>
    <property type="match status" value="1"/>
</dbReference>
<dbReference type="EMBL" id="RZGK01000004">
    <property type="protein sequence ID" value="KAF9699607.1"/>
    <property type="molecule type" value="Genomic_DNA"/>
</dbReference>
<accession>A0A8H7MM86</accession>
<evidence type="ECO:0000256" key="1">
    <source>
        <dbReference type="SAM" id="MobiDB-lite"/>
    </source>
</evidence>
<protein>
    <recommendedName>
        <fullName evidence="2">2EXR domain-containing protein</fullName>
    </recommendedName>
</protein>
<comment type="caution">
    <text evidence="3">The sequence shown here is derived from an EMBL/GenBank/DDBJ whole genome shotgun (WGS) entry which is preliminary data.</text>
</comment>
<dbReference type="OrthoDB" id="5413827at2759"/>
<reference evidence="3" key="2">
    <citation type="submission" date="2020-09" db="EMBL/GenBank/DDBJ databases">
        <title>Reference genome assembly for Australian Ascochyta lentis isolate Al4.</title>
        <authorList>
            <person name="Lee R.C."/>
            <person name="Farfan-Caceres L.M."/>
            <person name="Debler J.W."/>
            <person name="Williams A.H."/>
            <person name="Henares B.M."/>
        </authorList>
    </citation>
    <scope>NUCLEOTIDE SEQUENCE</scope>
    <source>
        <strain evidence="3">Al4</strain>
    </source>
</reference>
<gene>
    <name evidence="3" type="ORF">EKO04_002190</name>
</gene>
<dbReference type="AlphaFoldDB" id="A0A8H7MM86"/>
<dbReference type="PANTHER" id="PTHR38790">
    <property type="entry name" value="2EXR DOMAIN-CONTAINING PROTEIN-RELATED"/>
    <property type="match status" value="1"/>
</dbReference>
<feature type="domain" description="2EXR" evidence="2">
    <location>
        <begin position="62"/>
        <end position="129"/>
    </location>
</feature>
<dbReference type="InterPro" id="IPR045518">
    <property type="entry name" value="2EXR"/>
</dbReference>
<name>A0A8H7MM86_9PLEO</name>
<reference evidence="3" key="1">
    <citation type="submission" date="2018-12" db="EMBL/GenBank/DDBJ databases">
        <authorList>
            <person name="Syme R.A."/>
            <person name="Farfan-Caceres L."/>
            <person name="Lichtenzveig J."/>
        </authorList>
    </citation>
    <scope>NUCLEOTIDE SEQUENCE</scope>
    <source>
        <strain evidence="3">Al4</strain>
    </source>
</reference>
<dbReference type="Proteomes" id="UP000651452">
    <property type="component" value="Unassembled WGS sequence"/>
</dbReference>
<keyword evidence="4" id="KW-1185">Reference proteome</keyword>
<feature type="region of interest" description="Disordered" evidence="1">
    <location>
        <begin position="1"/>
        <end position="27"/>
    </location>
</feature>